<dbReference type="PaxDb" id="515619-EUBREC_2579"/>
<accession>C4ZGA4</accession>
<dbReference type="KEGG" id="ere:EUBREC_2579"/>
<dbReference type="EMBL" id="CP001107">
    <property type="protein sequence ID" value="ACR76310.1"/>
    <property type="molecule type" value="Genomic_DNA"/>
</dbReference>
<dbReference type="HOGENOM" id="CLU_3216421_0_0_9"/>
<sequence>MFIPFYFISIFFLCSILFKNHRIVDGLLCILAPGKQCSQNIICI</sequence>
<gene>
    <name evidence="1" type="ordered locus">EUBREC_2579</name>
</gene>
<organism evidence="1 2">
    <name type="scientific">Agathobacter rectalis (strain ATCC 33656 / DSM 3377 / JCM 17463 / KCTC 5835 / VPI 0990)</name>
    <name type="common">Eubacterium rectale</name>
    <dbReference type="NCBI Taxonomy" id="515619"/>
    <lineage>
        <taxon>Bacteria</taxon>
        <taxon>Bacillati</taxon>
        <taxon>Bacillota</taxon>
        <taxon>Clostridia</taxon>
        <taxon>Lachnospirales</taxon>
        <taxon>Lachnospiraceae</taxon>
        <taxon>Agathobacter</taxon>
    </lineage>
</organism>
<evidence type="ECO:0000313" key="1">
    <source>
        <dbReference type="EMBL" id="ACR76310.1"/>
    </source>
</evidence>
<protein>
    <submittedName>
        <fullName evidence="1">Uncharacterized protein</fullName>
    </submittedName>
</protein>
<name>C4ZGA4_AGARV</name>
<proteinExistence type="predicted"/>
<reference evidence="1 2" key="1">
    <citation type="journal article" date="2009" name="Proc. Natl. Acad. Sci. U.S.A.">
        <title>Characterizing a model human gut microbiota composed of members of its two dominant bacterial phyla.</title>
        <authorList>
            <person name="Mahowald M.A."/>
            <person name="Rey F.E."/>
            <person name="Seedorf H."/>
            <person name="Turnbaugh P.J."/>
            <person name="Fulton R.S."/>
            <person name="Wollam A."/>
            <person name="Shah N."/>
            <person name="Wang C."/>
            <person name="Magrini V."/>
            <person name="Wilson R.K."/>
            <person name="Cantarel B.L."/>
            <person name="Coutinho P.M."/>
            <person name="Henrissat B."/>
            <person name="Crock L.W."/>
            <person name="Russell A."/>
            <person name="Verberkmoes N.C."/>
            <person name="Hettich R.L."/>
            <person name="Gordon J.I."/>
        </authorList>
    </citation>
    <scope>NUCLEOTIDE SEQUENCE [LARGE SCALE GENOMIC DNA]</scope>
    <source>
        <strain evidence="2">ATCC 33656 / DSM 3377 / JCM 17463 / KCTC 5835 / LMG 30912 / VPI 0990</strain>
    </source>
</reference>
<evidence type="ECO:0000313" key="2">
    <source>
        <dbReference type="Proteomes" id="UP000001477"/>
    </source>
</evidence>
<dbReference type="AlphaFoldDB" id="C4ZGA4"/>
<dbReference type="Proteomes" id="UP000001477">
    <property type="component" value="Chromosome"/>
</dbReference>